<dbReference type="EMBL" id="JADEWC010000001">
    <property type="protein sequence ID" value="MBE9221210.1"/>
    <property type="molecule type" value="Genomic_DNA"/>
</dbReference>
<dbReference type="SUPFAM" id="SSF101478">
    <property type="entry name" value="ADP-ribosylglycohydrolase"/>
    <property type="match status" value="1"/>
</dbReference>
<dbReference type="InterPro" id="IPR036705">
    <property type="entry name" value="Ribosyl_crysJ1_sf"/>
</dbReference>
<name>A0ABR9V008_9CHRO</name>
<sequence length="273" mass="31919">MQYFNQSALKGALWGALGGNYFSSYPHSQLFLNDDFQNISDGLNILFLSLKNISNNDIFSVNDWLYSLESHGVYFIDLNLEKRAIALIPLILYCYENPLKLATYLQEIKEKLLIDNLREESIFDLMEIFRLVLTKKDHLNWQTLINSDRKQLTTLCSITYTNNNIKAVEKQIKELYNPQEIFIYQAIYSFISLPNYVEISLLRSTCFEHQKQLTAIVTGLLLGLNNGYHSLPLSWRKYLQLIPLIREKNIDQLSQNFVDKWQGKYIKNPLLQT</sequence>
<protein>
    <recommendedName>
        <fullName evidence="3">ADP-ribosylglycohydrolase</fullName>
    </recommendedName>
</protein>
<dbReference type="Proteomes" id="UP000654604">
    <property type="component" value="Unassembled WGS sequence"/>
</dbReference>
<proteinExistence type="predicted"/>
<keyword evidence="2" id="KW-1185">Reference proteome</keyword>
<evidence type="ECO:0000313" key="1">
    <source>
        <dbReference type="EMBL" id="MBE9221210.1"/>
    </source>
</evidence>
<gene>
    <name evidence="1" type="ORF">IQ215_00725</name>
</gene>
<comment type="caution">
    <text evidence="1">The sequence shown here is derived from an EMBL/GenBank/DDBJ whole genome shotgun (WGS) entry which is preliminary data.</text>
</comment>
<evidence type="ECO:0008006" key="3">
    <source>
        <dbReference type="Google" id="ProtNLM"/>
    </source>
</evidence>
<evidence type="ECO:0000313" key="2">
    <source>
        <dbReference type="Proteomes" id="UP000654604"/>
    </source>
</evidence>
<dbReference type="RefSeq" id="WP_193799406.1">
    <property type="nucleotide sequence ID" value="NZ_JADEWC010000001.1"/>
</dbReference>
<reference evidence="1 2" key="1">
    <citation type="submission" date="2020-10" db="EMBL/GenBank/DDBJ databases">
        <authorList>
            <person name="Castelo-Branco R."/>
            <person name="Eusebio N."/>
            <person name="Adriana R."/>
            <person name="Vieira A."/>
            <person name="Brugerolle De Fraissinette N."/>
            <person name="Rezende De Castro R."/>
            <person name="Schneider M.P."/>
            <person name="Vasconcelos V."/>
            <person name="Leao P.N."/>
        </authorList>
    </citation>
    <scope>NUCLEOTIDE SEQUENCE [LARGE SCALE GENOMIC DNA]</scope>
    <source>
        <strain evidence="1 2">LEGE 03274</strain>
    </source>
</reference>
<accession>A0ABR9V008</accession>
<organism evidence="1 2">
    <name type="scientific">Cyanobacterium stanieri LEGE 03274</name>
    <dbReference type="NCBI Taxonomy" id="1828756"/>
    <lineage>
        <taxon>Bacteria</taxon>
        <taxon>Bacillati</taxon>
        <taxon>Cyanobacteriota</taxon>
        <taxon>Cyanophyceae</taxon>
        <taxon>Oscillatoriophycideae</taxon>
        <taxon>Chroococcales</taxon>
        <taxon>Geminocystaceae</taxon>
        <taxon>Cyanobacterium</taxon>
    </lineage>
</organism>